<dbReference type="EMBL" id="JACHIT010000002">
    <property type="protein sequence ID" value="MBB5916825.1"/>
    <property type="molecule type" value="Genomic_DNA"/>
</dbReference>
<name>A0A7W9PJ25_9NOCA</name>
<evidence type="ECO:0000313" key="2">
    <source>
        <dbReference type="Proteomes" id="UP000540412"/>
    </source>
</evidence>
<reference evidence="1 2" key="1">
    <citation type="submission" date="2020-08" db="EMBL/GenBank/DDBJ databases">
        <title>Sequencing the genomes of 1000 actinobacteria strains.</title>
        <authorList>
            <person name="Klenk H.-P."/>
        </authorList>
    </citation>
    <scope>NUCLEOTIDE SEQUENCE [LARGE SCALE GENOMIC DNA]</scope>
    <source>
        <strain evidence="1 2">DSM 43582</strain>
    </source>
</reference>
<accession>A0A7W9PJ25</accession>
<organism evidence="1 2">
    <name type="scientific">Nocardia transvalensis</name>
    <dbReference type="NCBI Taxonomy" id="37333"/>
    <lineage>
        <taxon>Bacteria</taxon>
        <taxon>Bacillati</taxon>
        <taxon>Actinomycetota</taxon>
        <taxon>Actinomycetes</taxon>
        <taxon>Mycobacteriales</taxon>
        <taxon>Nocardiaceae</taxon>
        <taxon>Nocardia</taxon>
    </lineage>
</organism>
<dbReference type="RefSeq" id="WP_157185686.1">
    <property type="nucleotide sequence ID" value="NZ_JACHIT010000002.1"/>
</dbReference>
<protein>
    <submittedName>
        <fullName evidence="1">Uncharacterized protein</fullName>
    </submittedName>
</protein>
<comment type="caution">
    <text evidence="1">The sequence shown here is derived from an EMBL/GenBank/DDBJ whole genome shotgun (WGS) entry which is preliminary data.</text>
</comment>
<dbReference type="InterPro" id="IPR036390">
    <property type="entry name" value="WH_DNA-bd_sf"/>
</dbReference>
<dbReference type="AlphaFoldDB" id="A0A7W9PJ25"/>
<dbReference type="SUPFAM" id="SSF46785">
    <property type="entry name" value="Winged helix' DNA-binding domain"/>
    <property type="match status" value="1"/>
</dbReference>
<gene>
    <name evidence="1" type="ORF">BJY24_005737</name>
</gene>
<sequence>MRGNATRVRDTQARTEVESAVLAVLDLGGMLTRRQIAAGTLSTTWATWRAVARLAARGLVVASPYDRDRYSITACGRTELWRRRS</sequence>
<evidence type="ECO:0000313" key="1">
    <source>
        <dbReference type="EMBL" id="MBB5916825.1"/>
    </source>
</evidence>
<keyword evidence="2" id="KW-1185">Reference proteome</keyword>
<dbReference type="InterPro" id="IPR036388">
    <property type="entry name" value="WH-like_DNA-bd_sf"/>
</dbReference>
<dbReference type="Proteomes" id="UP000540412">
    <property type="component" value="Unassembled WGS sequence"/>
</dbReference>
<dbReference type="Gene3D" id="1.10.10.10">
    <property type="entry name" value="Winged helix-like DNA-binding domain superfamily/Winged helix DNA-binding domain"/>
    <property type="match status" value="1"/>
</dbReference>
<proteinExistence type="predicted"/>